<keyword evidence="1" id="KW-0472">Membrane</keyword>
<keyword evidence="1" id="KW-0812">Transmembrane</keyword>
<feature type="transmembrane region" description="Helical" evidence="1">
    <location>
        <begin position="113"/>
        <end position="143"/>
    </location>
</feature>
<feature type="transmembrane region" description="Helical" evidence="1">
    <location>
        <begin position="345"/>
        <end position="363"/>
    </location>
</feature>
<dbReference type="EMBL" id="UOEU01001109">
    <property type="protein sequence ID" value="VAW43551.1"/>
    <property type="molecule type" value="Genomic_DNA"/>
</dbReference>
<feature type="transmembrane region" description="Helical" evidence="1">
    <location>
        <begin position="12"/>
        <end position="30"/>
    </location>
</feature>
<name>A0A3B0VKV2_9ZZZZ</name>
<feature type="transmembrane region" description="Helical" evidence="1">
    <location>
        <begin position="150"/>
        <end position="169"/>
    </location>
</feature>
<keyword evidence="1" id="KW-1133">Transmembrane helix</keyword>
<evidence type="ECO:0000256" key="1">
    <source>
        <dbReference type="SAM" id="Phobius"/>
    </source>
</evidence>
<feature type="transmembrane region" description="Helical" evidence="1">
    <location>
        <begin position="268"/>
        <end position="289"/>
    </location>
</feature>
<feature type="transmembrane region" description="Helical" evidence="1">
    <location>
        <begin position="404"/>
        <end position="422"/>
    </location>
</feature>
<protein>
    <recommendedName>
        <fullName evidence="3">YfhO family protein</fullName>
    </recommendedName>
</protein>
<gene>
    <name evidence="2" type="ORF">MNBD_CHLOROFLEXI01-371</name>
</gene>
<accession>A0A3B0VKV2</accession>
<reference evidence="2" key="1">
    <citation type="submission" date="2018-06" db="EMBL/GenBank/DDBJ databases">
        <authorList>
            <person name="Zhirakovskaya E."/>
        </authorList>
    </citation>
    <scope>NUCLEOTIDE SEQUENCE</scope>
</reference>
<sequence>MKQSFRSNLRDFLALGLLIFLILLFLNQALAPGKVLMPLDIVLQAWPPWQQPNQTVVVHNDILTDVINYIYPVKEFAAESIRNGVLPLWNPYEFTGYPFTYNTQAGVFYPLSLFYYLLPAVTAVDLVIIVQMSLGACFMFLYLRRIKLRRIAALIGAAVFIFNGLMVGWLEWQVVHAAIIWLPAQLYLVERIADKLADKTMPKRFSMILGDVIGLGLLFAIPWLGGHWSWTLYSSMTLVVYMGLRFDMLRAAYSFVTRKKFAIDKLRLSITAVTSSLFIGIGLSLVQVLPAFNYLSQSHRQALSINESMRQGLFSRGIVFLLPNFFGNAVDGNWWGPKYSNFAETIFYSAVLTLLLACLVLFMRKDFYSRFFSAWGGLTLLWALGSPAYFVLFILPVFNGIQPSRAAFLVAFCLAVLAALAVD</sequence>
<evidence type="ECO:0008006" key="3">
    <source>
        <dbReference type="Google" id="ProtNLM"/>
    </source>
</evidence>
<feature type="transmembrane region" description="Helical" evidence="1">
    <location>
        <begin position="205"/>
        <end position="224"/>
    </location>
</feature>
<feature type="transmembrane region" description="Helical" evidence="1">
    <location>
        <begin position="375"/>
        <end position="398"/>
    </location>
</feature>
<feature type="non-terminal residue" evidence="2">
    <location>
        <position position="423"/>
    </location>
</feature>
<dbReference type="AlphaFoldDB" id="A0A3B0VKV2"/>
<organism evidence="2">
    <name type="scientific">hydrothermal vent metagenome</name>
    <dbReference type="NCBI Taxonomy" id="652676"/>
    <lineage>
        <taxon>unclassified sequences</taxon>
        <taxon>metagenomes</taxon>
        <taxon>ecological metagenomes</taxon>
    </lineage>
</organism>
<proteinExistence type="predicted"/>
<evidence type="ECO:0000313" key="2">
    <source>
        <dbReference type="EMBL" id="VAW43551.1"/>
    </source>
</evidence>
<feature type="transmembrane region" description="Helical" evidence="1">
    <location>
        <begin position="175"/>
        <end position="193"/>
    </location>
</feature>